<dbReference type="EMBL" id="CP163432">
    <property type="protein sequence ID" value="XDQ15836.1"/>
    <property type="molecule type" value="Genomic_DNA"/>
</dbReference>
<proteinExistence type="predicted"/>
<evidence type="ECO:0000313" key="2">
    <source>
        <dbReference type="EMBL" id="XDQ15836.1"/>
    </source>
</evidence>
<dbReference type="Gene3D" id="3.40.50.300">
    <property type="entry name" value="P-loop containing nucleotide triphosphate hydrolases"/>
    <property type="match status" value="1"/>
</dbReference>
<reference evidence="2" key="1">
    <citation type="submission" date="2024-07" db="EMBL/GenBank/DDBJ databases">
        <authorList>
            <person name="Yu S.T."/>
        </authorList>
    </citation>
    <scope>NUCLEOTIDE SEQUENCE</scope>
    <source>
        <strain evidence="2">R11</strain>
    </source>
</reference>
<name>A0AB39ND70_9ACTN</name>
<dbReference type="AlphaFoldDB" id="A0AB39ND70"/>
<evidence type="ECO:0008006" key="3">
    <source>
        <dbReference type="Google" id="ProtNLM"/>
    </source>
</evidence>
<dbReference type="InterPro" id="IPR027417">
    <property type="entry name" value="P-loop_NTPase"/>
</dbReference>
<sequence length="349" mass="37714">MTETVVAADSHVVVVSLRKSGTHLIGEVMKALGYAPFGAVRASVDVEFADPVQVRRLLEVAYGSEEAARLLGGHDRTALTAAFEAVVAALHKVWAIRLGAPTPLSLPGVPGVDAGLVGRLLCAPEAADFQLLPGRCCWFVHQLDLTAADPAFLNTWLDTGRPRIIFNYRSLPDILVSTINFLIRDAPPDRPDPVGTFPDHRVYRDILRSLPDMDARLHLALTDPGFPGMETARRSLWLLRHPAVCKVSFEELIGPHGGGTSIAQQAAVARIADFLGNHAAHPATIAEQIFNPNSFTFHQGRTGTWRENFGPRHEELLQRNYGDVASAYGAPEPRTPPPATGLDSSAAPT</sequence>
<dbReference type="SUPFAM" id="SSF52540">
    <property type="entry name" value="P-loop containing nucleoside triphosphate hydrolases"/>
    <property type="match status" value="1"/>
</dbReference>
<protein>
    <recommendedName>
        <fullName evidence="3">Sulfotransferase</fullName>
    </recommendedName>
</protein>
<dbReference type="RefSeq" id="WP_369275764.1">
    <property type="nucleotide sequence ID" value="NZ_CP163432.1"/>
</dbReference>
<feature type="region of interest" description="Disordered" evidence="1">
    <location>
        <begin position="324"/>
        <end position="349"/>
    </location>
</feature>
<accession>A0AB39ND70</accession>
<evidence type="ECO:0000256" key="1">
    <source>
        <dbReference type="SAM" id="MobiDB-lite"/>
    </source>
</evidence>
<gene>
    <name evidence="2" type="ORF">AB5J55_42655</name>
</gene>
<organism evidence="2">
    <name type="scientific">Streptomyces sp. R11</name>
    <dbReference type="NCBI Taxonomy" id="3238625"/>
    <lineage>
        <taxon>Bacteria</taxon>
        <taxon>Bacillati</taxon>
        <taxon>Actinomycetota</taxon>
        <taxon>Actinomycetes</taxon>
        <taxon>Kitasatosporales</taxon>
        <taxon>Streptomycetaceae</taxon>
        <taxon>Streptomyces</taxon>
    </lineage>
</organism>